<comment type="caution">
    <text evidence="1">The sequence shown here is derived from an EMBL/GenBank/DDBJ whole genome shotgun (WGS) entry which is preliminary data.</text>
</comment>
<dbReference type="HOGENOM" id="CLU_3024019_0_0_9"/>
<reference evidence="1 2" key="1">
    <citation type="submission" date="2009-01" db="EMBL/GenBank/DDBJ databases">
        <authorList>
            <person name="Fulton L."/>
            <person name="Clifton S."/>
            <person name="Fulton B."/>
            <person name="Xu J."/>
            <person name="Minx P."/>
            <person name="Pepin K.H."/>
            <person name="Johnson M."/>
            <person name="Bhonagiri V."/>
            <person name="Nash W.E."/>
            <person name="Mardis E.R."/>
            <person name="Wilson R.K."/>
        </authorList>
    </citation>
    <scope>NUCLEOTIDE SEQUENCE [LARGE SCALE GENOMIC DNA]</scope>
    <source>
        <strain evidence="1 2">DSM 5476</strain>
    </source>
</reference>
<proteinExistence type="predicted"/>
<evidence type="ECO:0000313" key="2">
    <source>
        <dbReference type="Proteomes" id="UP000003340"/>
    </source>
</evidence>
<keyword evidence="2" id="KW-1185">Reference proteome</keyword>
<name>C0E9P5_9FIRM</name>
<dbReference type="AlphaFoldDB" id="C0E9P5"/>
<dbReference type="EMBL" id="ACEC01000021">
    <property type="protein sequence ID" value="EEG31810.1"/>
    <property type="molecule type" value="Genomic_DNA"/>
</dbReference>
<protein>
    <submittedName>
        <fullName evidence="1">Uncharacterized protein</fullName>
    </submittedName>
</protein>
<sequence length="55" mass="6513">MLYSRHSTFLNGKINFIQKGCPLTVQLKNRLISKLIEKFRHKKHISLQKTNISLF</sequence>
<dbReference type="Proteomes" id="UP000003340">
    <property type="component" value="Unassembled WGS sequence"/>
</dbReference>
<organism evidence="1 2">
    <name type="scientific">[Clostridium] methylpentosum DSM 5476</name>
    <dbReference type="NCBI Taxonomy" id="537013"/>
    <lineage>
        <taxon>Bacteria</taxon>
        <taxon>Bacillati</taxon>
        <taxon>Bacillota</taxon>
        <taxon>Clostridia</taxon>
        <taxon>Eubacteriales</taxon>
        <taxon>Oscillospiraceae</taxon>
        <taxon>Oscillospiraceae incertae sedis</taxon>
    </lineage>
</organism>
<reference evidence="1 2" key="2">
    <citation type="submission" date="2009-02" db="EMBL/GenBank/DDBJ databases">
        <title>Draft genome sequence of Clostridium methylpentosum (DSM 5476).</title>
        <authorList>
            <person name="Sudarsanam P."/>
            <person name="Ley R."/>
            <person name="Guruge J."/>
            <person name="Turnbaugh P.J."/>
            <person name="Mahowald M."/>
            <person name="Liep D."/>
            <person name="Gordon J."/>
        </authorList>
    </citation>
    <scope>NUCLEOTIDE SEQUENCE [LARGE SCALE GENOMIC DNA]</scope>
    <source>
        <strain evidence="1 2">DSM 5476</strain>
    </source>
</reference>
<evidence type="ECO:0000313" key="1">
    <source>
        <dbReference type="EMBL" id="EEG31810.1"/>
    </source>
</evidence>
<dbReference type="STRING" id="537013.CLOSTMETH_00544"/>
<accession>C0E9P5</accession>
<gene>
    <name evidence="1" type="ORF">CLOSTMETH_00544</name>
</gene>